<dbReference type="AlphaFoldDB" id="A0AAN7LFP4"/>
<sequence>MASSDSSPAFPIPCSKSRTWPDPQPSTPRPLAITSAGSTTPTDQFGVMRLNRSHACIYNGCVRRWGELESGHTTIAFTPIH</sequence>
<dbReference type="EMBL" id="JAXIOK010000001">
    <property type="protein sequence ID" value="KAK4779766.1"/>
    <property type="molecule type" value="Genomic_DNA"/>
</dbReference>
<keyword evidence="3" id="KW-1185">Reference proteome</keyword>
<evidence type="ECO:0000313" key="3">
    <source>
        <dbReference type="Proteomes" id="UP001345219"/>
    </source>
</evidence>
<gene>
    <name evidence="2" type="ORF">SAY87_015872</name>
</gene>
<feature type="region of interest" description="Disordered" evidence="1">
    <location>
        <begin position="1"/>
        <end position="44"/>
    </location>
</feature>
<accession>A0AAN7LFP4</accession>
<reference evidence="2 3" key="1">
    <citation type="journal article" date="2023" name="Hortic Res">
        <title>Pangenome of water caltrop reveals structural variations and asymmetric subgenome divergence after allopolyploidization.</title>
        <authorList>
            <person name="Zhang X."/>
            <person name="Chen Y."/>
            <person name="Wang L."/>
            <person name="Yuan Y."/>
            <person name="Fang M."/>
            <person name="Shi L."/>
            <person name="Lu R."/>
            <person name="Comes H.P."/>
            <person name="Ma Y."/>
            <person name="Chen Y."/>
            <person name="Huang G."/>
            <person name="Zhou Y."/>
            <person name="Zheng Z."/>
            <person name="Qiu Y."/>
        </authorList>
    </citation>
    <scope>NUCLEOTIDE SEQUENCE [LARGE SCALE GENOMIC DNA]</scope>
    <source>
        <tissue evidence="2">Roots</tissue>
    </source>
</reference>
<evidence type="ECO:0000256" key="1">
    <source>
        <dbReference type="SAM" id="MobiDB-lite"/>
    </source>
</evidence>
<proteinExistence type="predicted"/>
<dbReference type="Proteomes" id="UP001345219">
    <property type="component" value="Chromosome 13"/>
</dbReference>
<evidence type="ECO:0000313" key="2">
    <source>
        <dbReference type="EMBL" id="KAK4779766.1"/>
    </source>
</evidence>
<name>A0AAN7LFP4_9MYRT</name>
<comment type="caution">
    <text evidence="2">The sequence shown here is derived from an EMBL/GenBank/DDBJ whole genome shotgun (WGS) entry which is preliminary data.</text>
</comment>
<organism evidence="2 3">
    <name type="scientific">Trapa incisa</name>
    <dbReference type="NCBI Taxonomy" id="236973"/>
    <lineage>
        <taxon>Eukaryota</taxon>
        <taxon>Viridiplantae</taxon>
        <taxon>Streptophyta</taxon>
        <taxon>Embryophyta</taxon>
        <taxon>Tracheophyta</taxon>
        <taxon>Spermatophyta</taxon>
        <taxon>Magnoliopsida</taxon>
        <taxon>eudicotyledons</taxon>
        <taxon>Gunneridae</taxon>
        <taxon>Pentapetalae</taxon>
        <taxon>rosids</taxon>
        <taxon>malvids</taxon>
        <taxon>Myrtales</taxon>
        <taxon>Lythraceae</taxon>
        <taxon>Trapa</taxon>
    </lineage>
</organism>
<protein>
    <submittedName>
        <fullName evidence="2">Uncharacterized protein</fullName>
    </submittedName>
</protein>